<comment type="caution">
    <text evidence="1">The sequence shown here is derived from an EMBL/GenBank/DDBJ whole genome shotgun (WGS) entry which is preliminary data.</text>
</comment>
<evidence type="ECO:0000313" key="2">
    <source>
        <dbReference type="Proteomes" id="UP000823850"/>
    </source>
</evidence>
<sequence length="416" mass="47987">MNENIKKRILEALKSFLEGEKVQWESGVSPEEWGTLFDLAIQHQILPMIYEAVYACPAFQSMPQTQKDYMKHRMIQQVMVQGKKTAEFLSLYSKLLEKDLTPIVVKGIICREMYREPDYRASGDEDVLIPPEQFPLCDQVFRENAMDYLEPEKDPEKEGEVPYYKKGGLLHIELHKELFPSQSEAYGELNEMFRDVFQRKIQTEIQGVPVYTMGHTDHLLYLILHAFKHFLHSGFGIRQVCDIVIYANTYGSEIDWEYLYQACQKIHGENFTAAIFHIGEKYLNFDKEQACYPALWQQEEADGEALLDDLLQGGVFGDSSLSRKHSSNMTLAAVTDEKKGKKAKGSLASSLFPDKEYMAGKYTYLEKYPFLLPAAWGSRILNYMKETQGTKNNDAKESIAIGNQRIELLKKYKIIR</sequence>
<organism evidence="1 2">
    <name type="scientific">Candidatus Blautia stercoripullorum</name>
    <dbReference type="NCBI Taxonomy" id="2838502"/>
    <lineage>
        <taxon>Bacteria</taxon>
        <taxon>Bacillati</taxon>
        <taxon>Bacillota</taxon>
        <taxon>Clostridia</taxon>
        <taxon>Lachnospirales</taxon>
        <taxon>Lachnospiraceae</taxon>
        <taxon>Blautia</taxon>
    </lineage>
</organism>
<name>A0A9D2RAN2_9FIRM</name>
<reference evidence="1" key="2">
    <citation type="submission" date="2021-04" db="EMBL/GenBank/DDBJ databases">
        <authorList>
            <person name="Gilroy R."/>
        </authorList>
    </citation>
    <scope>NUCLEOTIDE SEQUENCE</scope>
    <source>
        <strain evidence="1">ChiW19-6364</strain>
    </source>
</reference>
<proteinExistence type="predicted"/>
<accession>A0A9D2RAN2</accession>
<reference evidence="1" key="1">
    <citation type="journal article" date="2021" name="PeerJ">
        <title>Extensive microbial diversity within the chicken gut microbiome revealed by metagenomics and culture.</title>
        <authorList>
            <person name="Gilroy R."/>
            <person name="Ravi A."/>
            <person name="Getino M."/>
            <person name="Pursley I."/>
            <person name="Horton D.L."/>
            <person name="Alikhan N.F."/>
            <person name="Baker D."/>
            <person name="Gharbi K."/>
            <person name="Hall N."/>
            <person name="Watson M."/>
            <person name="Adriaenssens E.M."/>
            <person name="Foster-Nyarko E."/>
            <person name="Jarju S."/>
            <person name="Secka A."/>
            <person name="Antonio M."/>
            <person name="Oren A."/>
            <person name="Chaudhuri R.R."/>
            <person name="La Ragione R."/>
            <person name="Hildebrand F."/>
            <person name="Pallen M.J."/>
        </authorList>
    </citation>
    <scope>NUCLEOTIDE SEQUENCE</scope>
    <source>
        <strain evidence="1">ChiW19-6364</strain>
    </source>
</reference>
<evidence type="ECO:0000313" key="1">
    <source>
        <dbReference type="EMBL" id="HJD40942.1"/>
    </source>
</evidence>
<protein>
    <submittedName>
        <fullName evidence="1">Nucleotidyltransferase family protein</fullName>
    </submittedName>
</protein>
<dbReference type="Pfam" id="PF14907">
    <property type="entry name" value="NTP_transf_5"/>
    <property type="match status" value="1"/>
</dbReference>
<gene>
    <name evidence="1" type="ORF">H9913_13075</name>
</gene>
<dbReference type="AlphaFoldDB" id="A0A9D2RAN2"/>
<dbReference type="EMBL" id="DWUX01000226">
    <property type="protein sequence ID" value="HJD40942.1"/>
    <property type="molecule type" value="Genomic_DNA"/>
</dbReference>
<dbReference type="InterPro" id="IPR039498">
    <property type="entry name" value="NTP_transf_5"/>
</dbReference>
<dbReference type="Proteomes" id="UP000823850">
    <property type="component" value="Unassembled WGS sequence"/>
</dbReference>